<evidence type="ECO:0008006" key="3">
    <source>
        <dbReference type="Google" id="ProtNLM"/>
    </source>
</evidence>
<dbReference type="GeneID" id="81426850"/>
<dbReference type="EMBL" id="JAPQKN010000003">
    <property type="protein sequence ID" value="KAJ5166768.1"/>
    <property type="molecule type" value="Genomic_DNA"/>
</dbReference>
<name>A0A9W9I4V1_9EURO</name>
<reference evidence="1" key="2">
    <citation type="journal article" date="2023" name="IMA Fungus">
        <title>Comparative genomic study of the Penicillium genus elucidates a diverse pangenome and 15 lateral gene transfer events.</title>
        <authorList>
            <person name="Petersen C."/>
            <person name="Sorensen T."/>
            <person name="Nielsen M.R."/>
            <person name="Sondergaard T.E."/>
            <person name="Sorensen J.L."/>
            <person name="Fitzpatrick D.A."/>
            <person name="Frisvad J.C."/>
            <person name="Nielsen K.L."/>
        </authorList>
    </citation>
    <scope>NUCLEOTIDE SEQUENCE</scope>
    <source>
        <strain evidence="1">IBT 26290</strain>
    </source>
</reference>
<comment type="caution">
    <text evidence="1">The sequence shown here is derived from an EMBL/GenBank/DDBJ whole genome shotgun (WGS) entry which is preliminary data.</text>
</comment>
<sequence length="493" mass="56959">MPGLAGVPLEILSLILSSLTNRDRKSLRLTYKVFRDIIPLCLSRVFLSANPLDIGVFNAVADHPKFRHQYAMIENGIQTPTPRLPEIDPENHPPSWFLKECEDNIQFITHRKFWDRDHPYHVARQKQVDAQMPPEESWEYYQKLLRQQNEVLASRSDEKAFVYGIDRFPALKRVVVTPAAHGWLFSPLSLPYGFNYPIPRGWPTVGLWEVTQYPLPWSEAPGEYKEQWHGTRIVLRILAQSNHNVSELSFDTVSLITGINFMMLEQPCEEYDHFTAILKRPKFCHLDLPLHVGGTGTYRWARESSGNLRRALGEARDLQHVSFSTTLDPGPRGPPILLTSVFPVEDWPALRHFSLFRFDASQTDLLGLLKLLPKTLQSVELGLLDLEYDRGCWNDLLSAIRTELPWSNDTHRPSVRIIMQGYERMIGRGVWLEHEVDKFLYDSGENPMQGRDSNNPQYGMGEVRDLFEPEFTRPNLSDRELDELGFIQWGRSQ</sequence>
<evidence type="ECO:0000313" key="2">
    <source>
        <dbReference type="Proteomes" id="UP001149163"/>
    </source>
</evidence>
<reference evidence="1" key="1">
    <citation type="submission" date="2022-11" db="EMBL/GenBank/DDBJ databases">
        <authorList>
            <person name="Petersen C."/>
        </authorList>
    </citation>
    <scope>NUCLEOTIDE SEQUENCE</scope>
    <source>
        <strain evidence="1">IBT 26290</strain>
    </source>
</reference>
<proteinExistence type="predicted"/>
<organism evidence="1 2">
    <name type="scientific">Penicillium canariense</name>
    <dbReference type="NCBI Taxonomy" id="189055"/>
    <lineage>
        <taxon>Eukaryota</taxon>
        <taxon>Fungi</taxon>
        <taxon>Dikarya</taxon>
        <taxon>Ascomycota</taxon>
        <taxon>Pezizomycotina</taxon>
        <taxon>Eurotiomycetes</taxon>
        <taxon>Eurotiomycetidae</taxon>
        <taxon>Eurotiales</taxon>
        <taxon>Aspergillaceae</taxon>
        <taxon>Penicillium</taxon>
    </lineage>
</organism>
<dbReference type="Proteomes" id="UP001149163">
    <property type="component" value="Unassembled WGS sequence"/>
</dbReference>
<dbReference type="OrthoDB" id="5422579at2759"/>
<evidence type="ECO:0000313" key="1">
    <source>
        <dbReference type="EMBL" id="KAJ5166768.1"/>
    </source>
</evidence>
<keyword evidence="2" id="KW-1185">Reference proteome</keyword>
<dbReference type="AlphaFoldDB" id="A0A9W9I4V1"/>
<gene>
    <name evidence="1" type="ORF">N7482_005549</name>
</gene>
<protein>
    <recommendedName>
        <fullName evidence="3">F-box domain-containing protein</fullName>
    </recommendedName>
</protein>
<accession>A0A9W9I4V1</accession>
<dbReference type="RefSeq" id="XP_056543229.1">
    <property type="nucleotide sequence ID" value="XM_056687674.1"/>
</dbReference>